<proteinExistence type="predicted"/>
<dbReference type="PANTHER" id="PTHR47027:SF25">
    <property type="entry name" value="REVERSE TRANSCRIPTASE DOMAIN-CONTAINING PROTEIN"/>
    <property type="match status" value="1"/>
</dbReference>
<organism evidence="3 4">
    <name type="scientific">Schistosoma margrebowiei</name>
    <dbReference type="NCBI Taxonomy" id="48269"/>
    <lineage>
        <taxon>Eukaryota</taxon>
        <taxon>Metazoa</taxon>
        <taxon>Spiralia</taxon>
        <taxon>Lophotrochozoa</taxon>
        <taxon>Platyhelminthes</taxon>
        <taxon>Trematoda</taxon>
        <taxon>Digenea</taxon>
        <taxon>Strigeidida</taxon>
        <taxon>Schistosomatoidea</taxon>
        <taxon>Schistosomatidae</taxon>
        <taxon>Schistosoma</taxon>
    </lineage>
</organism>
<protein>
    <submittedName>
        <fullName evidence="3">Uncharacterized protein</fullName>
    </submittedName>
</protein>
<keyword evidence="4" id="KW-1185">Reference proteome</keyword>
<name>A0A183MSG8_9TREM</name>
<evidence type="ECO:0000256" key="1">
    <source>
        <dbReference type="SAM" id="MobiDB-lite"/>
    </source>
</evidence>
<feature type="region of interest" description="Disordered" evidence="1">
    <location>
        <begin position="174"/>
        <end position="215"/>
    </location>
</feature>
<keyword evidence="2" id="KW-1133">Transmembrane helix</keyword>
<dbReference type="Proteomes" id="UP000277204">
    <property type="component" value="Unassembled WGS sequence"/>
</dbReference>
<dbReference type="PANTHER" id="PTHR47027">
    <property type="entry name" value="REVERSE TRANSCRIPTASE DOMAIN-CONTAINING PROTEIN"/>
    <property type="match status" value="1"/>
</dbReference>
<keyword evidence="2" id="KW-0812">Transmembrane</keyword>
<sequence length="215" mass="24068">MLNHSNMDGSVGTPASMLKSGGDYMCVLFLKLFAILIFRACYRTAWKTTHIIPKIMTGPGLIPNRHHARDLDFSDDLALLLHTQQQIQEKTTSVVATSEAVGLTIRNGKSKILRYNTTYNNPITFDGEELEDVKTSTYLGSIIDEKGGSDADVKARVGKARVAYLQLKDIWNSKQPSASQHQGRDFQEKSQDSYTVWGRNLENEESRHPEGTSVY</sequence>
<dbReference type="EMBL" id="UZAI01017820">
    <property type="protein sequence ID" value="VDP30012.1"/>
    <property type="molecule type" value="Genomic_DNA"/>
</dbReference>
<feature type="compositionally biased region" description="Basic and acidic residues" evidence="1">
    <location>
        <begin position="201"/>
        <end position="215"/>
    </location>
</feature>
<gene>
    <name evidence="3" type="ORF">SMRZ_LOCUS18993</name>
</gene>
<evidence type="ECO:0000313" key="4">
    <source>
        <dbReference type="Proteomes" id="UP000277204"/>
    </source>
</evidence>
<keyword evidence="2" id="KW-0472">Membrane</keyword>
<dbReference type="AlphaFoldDB" id="A0A183MSG8"/>
<feature type="transmembrane region" description="Helical" evidence="2">
    <location>
        <begin position="22"/>
        <end position="42"/>
    </location>
</feature>
<reference evidence="3 4" key="1">
    <citation type="submission" date="2018-11" db="EMBL/GenBank/DDBJ databases">
        <authorList>
            <consortium name="Pathogen Informatics"/>
        </authorList>
    </citation>
    <scope>NUCLEOTIDE SEQUENCE [LARGE SCALE GENOMIC DNA]</scope>
    <source>
        <strain evidence="3 4">Zambia</strain>
    </source>
</reference>
<evidence type="ECO:0000256" key="2">
    <source>
        <dbReference type="SAM" id="Phobius"/>
    </source>
</evidence>
<accession>A0A183MSG8</accession>
<evidence type="ECO:0000313" key="3">
    <source>
        <dbReference type="EMBL" id="VDP30012.1"/>
    </source>
</evidence>
<feature type="compositionally biased region" description="Basic and acidic residues" evidence="1">
    <location>
        <begin position="182"/>
        <end position="191"/>
    </location>
</feature>